<dbReference type="EMBL" id="CACSLK010027833">
    <property type="protein sequence ID" value="CAA0832180.1"/>
    <property type="molecule type" value="Genomic_DNA"/>
</dbReference>
<evidence type="ECO:0000259" key="2">
    <source>
        <dbReference type="SMART" id="SM00959"/>
    </source>
</evidence>
<dbReference type="Gene3D" id="1.10.720.10">
    <property type="match status" value="1"/>
</dbReference>
<dbReference type="InterPro" id="IPR011112">
    <property type="entry name" value="Rho-like_N"/>
</dbReference>
<evidence type="ECO:0000313" key="4">
    <source>
        <dbReference type="Proteomes" id="UP001153555"/>
    </source>
</evidence>
<feature type="compositionally biased region" description="Basic and acidic residues" evidence="1">
    <location>
        <begin position="249"/>
        <end position="261"/>
    </location>
</feature>
<keyword evidence="4" id="KW-1185">Reference proteome</keyword>
<accession>A0A9N7RII4</accession>
<dbReference type="SMART" id="SM00959">
    <property type="entry name" value="Rho_N"/>
    <property type="match status" value="1"/>
</dbReference>
<dbReference type="Pfam" id="PF07498">
    <property type="entry name" value="Rho_N"/>
    <property type="match status" value="1"/>
</dbReference>
<name>A0A9N7RII4_STRHE</name>
<feature type="domain" description="Rho termination factor-like N-terminal" evidence="2">
    <location>
        <begin position="334"/>
        <end position="369"/>
    </location>
</feature>
<feature type="region of interest" description="Disordered" evidence="1">
    <location>
        <begin position="153"/>
        <end position="221"/>
    </location>
</feature>
<reference evidence="3" key="1">
    <citation type="submission" date="2019-12" db="EMBL/GenBank/DDBJ databases">
        <authorList>
            <person name="Scholes J."/>
        </authorList>
    </citation>
    <scope>NUCLEOTIDE SEQUENCE</scope>
</reference>
<proteinExistence type="predicted"/>
<protein>
    <submittedName>
        <fullName evidence="3">Rho-N domain-containing protein 1- chloroplastic</fullName>
    </submittedName>
</protein>
<evidence type="ECO:0000313" key="3">
    <source>
        <dbReference type="EMBL" id="CAA0832180.1"/>
    </source>
</evidence>
<dbReference type="Proteomes" id="UP001153555">
    <property type="component" value="Unassembled WGS sequence"/>
</dbReference>
<feature type="compositionally biased region" description="Basic and acidic residues" evidence="1">
    <location>
        <begin position="182"/>
        <end position="200"/>
    </location>
</feature>
<dbReference type="PANTHER" id="PTHR34449:SF5">
    <property type="entry name" value="ATP BINDING _ ATPASE"/>
    <property type="match status" value="1"/>
</dbReference>
<gene>
    <name evidence="3" type="ORF">SHERM_27484</name>
</gene>
<feature type="region of interest" description="Disordered" evidence="1">
    <location>
        <begin position="244"/>
        <end position="275"/>
    </location>
</feature>
<sequence>MSRSIHIISLSIAGSGQPNDRYLSCSGLSGRALSLPPNSSHASYKLISNKTHLSLKCKFMNEVDKTSPNNCWQKPWSSKHKVFLSSKNGPFVPSSSNWRSATPGTREKEIVEIFKKVQVQLRERAALKKAVKKIETSQEKTKWSERVDSLLKVSRQQSVQQGKKTTSGADDRAFNQQEQDDLSPKPADHVKKDEMQERTRQNLSRPKSSFQRRSPVPGIKFQPVFSESSVNSFSHENLERVNGMTSLEPEAKEEALSKSDSDGSAAGPLFPEGNELDEISGIYEELLSESDSDETDVDPLFPEGNELDELSGVYEEDERDIVQGEEENRVEVGDLSGKKLPELKALAKSRGLKGYSKLKKVELIELLRG</sequence>
<feature type="compositionally biased region" description="Polar residues" evidence="1">
    <location>
        <begin position="201"/>
        <end position="212"/>
    </location>
</feature>
<dbReference type="PANTHER" id="PTHR34449">
    <property type="entry name" value="RHO TERMINATION FACTOR"/>
    <property type="match status" value="1"/>
</dbReference>
<organism evidence="3 4">
    <name type="scientific">Striga hermonthica</name>
    <name type="common">Purple witchweed</name>
    <name type="synonym">Buchnera hermonthica</name>
    <dbReference type="NCBI Taxonomy" id="68872"/>
    <lineage>
        <taxon>Eukaryota</taxon>
        <taxon>Viridiplantae</taxon>
        <taxon>Streptophyta</taxon>
        <taxon>Embryophyta</taxon>
        <taxon>Tracheophyta</taxon>
        <taxon>Spermatophyta</taxon>
        <taxon>Magnoliopsida</taxon>
        <taxon>eudicotyledons</taxon>
        <taxon>Gunneridae</taxon>
        <taxon>Pentapetalae</taxon>
        <taxon>asterids</taxon>
        <taxon>lamiids</taxon>
        <taxon>Lamiales</taxon>
        <taxon>Orobanchaceae</taxon>
        <taxon>Buchnereae</taxon>
        <taxon>Striga</taxon>
    </lineage>
</organism>
<evidence type="ECO:0000256" key="1">
    <source>
        <dbReference type="SAM" id="MobiDB-lite"/>
    </source>
</evidence>
<dbReference type="AlphaFoldDB" id="A0A9N7RII4"/>
<dbReference type="OrthoDB" id="652255at2759"/>
<feature type="compositionally biased region" description="Polar residues" evidence="1">
    <location>
        <begin position="154"/>
        <end position="168"/>
    </location>
</feature>
<dbReference type="GO" id="GO:0006353">
    <property type="term" value="P:DNA-templated transcription termination"/>
    <property type="evidence" value="ECO:0007669"/>
    <property type="project" value="InterPro"/>
</dbReference>
<comment type="caution">
    <text evidence="3">The sequence shown here is derived from an EMBL/GenBank/DDBJ whole genome shotgun (WGS) entry which is preliminary data.</text>
</comment>